<protein>
    <recommendedName>
        <fullName evidence="2">Protein kinase domain-containing protein</fullName>
    </recommendedName>
</protein>
<gene>
    <name evidence="3" type="ORF">EJ08DRAFT_647133</name>
</gene>
<dbReference type="Proteomes" id="UP000800235">
    <property type="component" value="Unassembled WGS sequence"/>
</dbReference>
<reference evidence="3" key="1">
    <citation type="journal article" date="2020" name="Stud. Mycol.">
        <title>101 Dothideomycetes genomes: a test case for predicting lifestyles and emergence of pathogens.</title>
        <authorList>
            <person name="Haridas S."/>
            <person name="Albert R."/>
            <person name="Binder M."/>
            <person name="Bloem J."/>
            <person name="Labutti K."/>
            <person name="Salamov A."/>
            <person name="Andreopoulos B."/>
            <person name="Baker S."/>
            <person name="Barry K."/>
            <person name="Bills G."/>
            <person name="Bluhm B."/>
            <person name="Cannon C."/>
            <person name="Castanera R."/>
            <person name="Culley D."/>
            <person name="Daum C."/>
            <person name="Ezra D."/>
            <person name="Gonzalez J."/>
            <person name="Henrissat B."/>
            <person name="Kuo A."/>
            <person name="Liang C."/>
            <person name="Lipzen A."/>
            <person name="Lutzoni F."/>
            <person name="Magnuson J."/>
            <person name="Mondo S."/>
            <person name="Nolan M."/>
            <person name="Ohm R."/>
            <person name="Pangilinan J."/>
            <person name="Park H.-J."/>
            <person name="Ramirez L."/>
            <person name="Alfaro M."/>
            <person name="Sun H."/>
            <person name="Tritt A."/>
            <person name="Yoshinaga Y."/>
            <person name="Zwiers L.-H."/>
            <person name="Turgeon B."/>
            <person name="Goodwin S."/>
            <person name="Spatafora J."/>
            <person name="Crous P."/>
            <person name="Grigoriev I."/>
        </authorList>
    </citation>
    <scope>NUCLEOTIDE SEQUENCE</scope>
    <source>
        <strain evidence="3">CBS 130266</strain>
    </source>
</reference>
<evidence type="ECO:0000259" key="2">
    <source>
        <dbReference type="PROSITE" id="PS50011"/>
    </source>
</evidence>
<accession>A0A9P4NYZ8</accession>
<dbReference type="EMBL" id="MU007019">
    <property type="protein sequence ID" value="KAF2433848.1"/>
    <property type="molecule type" value="Genomic_DNA"/>
</dbReference>
<dbReference type="InterPro" id="IPR000719">
    <property type="entry name" value="Prot_kinase_dom"/>
</dbReference>
<dbReference type="GO" id="GO:0005524">
    <property type="term" value="F:ATP binding"/>
    <property type="evidence" value="ECO:0007669"/>
    <property type="project" value="InterPro"/>
</dbReference>
<dbReference type="SUPFAM" id="SSF56112">
    <property type="entry name" value="Protein kinase-like (PK-like)"/>
    <property type="match status" value="1"/>
</dbReference>
<dbReference type="PROSITE" id="PS50011">
    <property type="entry name" value="PROTEIN_KINASE_DOM"/>
    <property type="match status" value="1"/>
</dbReference>
<evidence type="ECO:0000313" key="4">
    <source>
        <dbReference type="Proteomes" id="UP000800235"/>
    </source>
</evidence>
<dbReference type="Gene3D" id="1.10.510.10">
    <property type="entry name" value="Transferase(Phosphotransferase) domain 1"/>
    <property type="match status" value="1"/>
</dbReference>
<dbReference type="InterPro" id="IPR011009">
    <property type="entry name" value="Kinase-like_dom_sf"/>
</dbReference>
<sequence>MSQPQFYSHASGIEEILSKLNLPTQSRQTLDKEFFLLKALGSQGENGLVVLAMRRPEPPPQHKTHIDSALYVVKIMNCEDPQTSANPGIAASLKEMAEQKMVDECDTLRRLAALTDPETELIASLAGCDSSSPCYWLATDYIHGVSLEQLIQIYKKKGKTIPFSFIYDIFLQGFNFLAWLREETGSKPFAVWHNDLYPRNWMLDFSHCSQAIPSDVEEIRSSYQQYMPKLILIDFGEASFKDIQIVKNRDPSEFVVTVIKKLASVNFAVDSDLDADSDADSQDSSTANPEYDDLCTWIRQIDDETDPNLNNPPTRAAASLLQRGPLAKHKFAATLNIADLVELYEVSKKAAEEVPSQEQILEIYESQSKSATGQTQQDFLTPQNPALDIQTNIRKALPSPHKRRASDSSEDLSIAPKVQKKAKGNGVGKVS</sequence>
<name>A0A9P4NYZ8_9PEZI</name>
<feature type="region of interest" description="Disordered" evidence="1">
    <location>
        <begin position="395"/>
        <end position="431"/>
    </location>
</feature>
<dbReference type="AlphaFoldDB" id="A0A9P4NYZ8"/>
<dbReference type="GO" id="GO:0004672">
    <property type="term" value="F:protein kinase activity"/>
    <property type="evidence" value="ECO:0007669"/>
    <property type="project" value="InterPro"/>
</dbReference>
<organism evidence="3 4">
    <name type="scientific">Tothia fuscella</name>
    <dbReference type="NCBI Taxonomy" id="1048955"/>
    <lineage>
        <taxon>Eukaryota</taxon>
        <taxon>Fungi</taxon>
        <taxon>Dikarya</taxon>
        <taxon>Ascomycota</taxon>
        <taxon>Pezizomycotina</taxon>
        <taxon>Dothideomycetes</taxon>
        <taxon>Pleosporomycetidae</taxon>
        <taxon>Venturiales</taxon>
        <taxon>Cylindrosympodiaceae</taxon>
        <taxon>Tothia</taxon>
    </lineage>
</organism>
<evidence type="ECO:0000313" key="3">
    <source>
        <dbReference type="EMBL" id="KAF2433848.1"/>
    </source>
</evidence>
<comment type="caution">
    <text evidence="3">The sequence shown here is derived from an EMBL/GenBank/DDBJ whole genome shotgun (WGS) entry which is preliminary data.</text>
</comment>
<feature type="domain" description="Protein kinase" evidence="2">
    <location>
        <begin position="35"/>
        <end position="431"/>
    </location>
</feature>
<keyword evidence="4" id="KW-1185">Reference proteome</keyword>
<dbReference type="OrthoDB" id="3795368at2759"/>
<evidence type="ECO:0000256" key="1">
    <source>
        <dbReference type="SAM" id="MobiDB-lite"/>
    </source>
</evidence>
<proteinExistence type="predicted"/>